<evidence type="ECO:0000256" key="4">
    <source>
        <dbReference type="ARBA" id="ARBA00022777"/>
    </source>
</evidence>
<comment type="caution">
    <text evidence="8">The sequence shown here is derived from an EMBL/GenBank/DDBJ whole genome shotgun (WGS) entry which is preliminary data.</text>
</comment>
<proteinExistence type="predicted"/>
<dbReference type="Gene3D" id="1.10.510.10">
    <property type="entry name" value="Transferase(Phosphotransferase) domain 1"/>
    <property type="match status" value="1"/>
</dbReference>
<dbReference type="EMBL" id="AUPL01006740">
    <property type="protein sequence ID" value="ESL05604.1"/>
    <property type="molecule type" value="Genomic_DNA"/>
</dbReference>
<evidence type="ECO:0000313" key="9">
    <source>
        <dbReference type="Proteomes" id="UP000031737"/>
    </source>
</evidence>
<feature type="domain" description="Protein kinase" evidence="7">
    <location>
        <begin position="34"/>
        <end position="356"/>
    </location>
</feature>
<accession>A0A061ISZ0</accession>
<dbReference type="InterPro" id="IPR008271">
    <property type="entry name" value="Ser/Thr_kinase_AS"/>
</dbReference>
<organism evidence="8 9">
    <name type="scientific">Trypanosoma rangeli SC58</name>
    <dbReference type="NCBI Taxonomy" id="429131"/>
    <lineage>
        <taxon>Eukaryota</taxon>
        <taxon>Discoba</taxon>
        <taxon>Euglenozoa</taxon>
        <taxon>Kinetoplastea</taxon>
        <taxon>Metakinetoplastina</taxon>
        <taxon>Trypanosomatida</taxon>
        <taxon>Trypanosomatidae</taxon>
        <taxon>Trypanosoma</taxon>
        <taxon>Herpetosoma</taxon>
    </lineage>
</organism>
<dbReference type="PANTHER" id="PTHR24055">
    <property type="entry name" value="MITOGEN-ACTIVATED PROTEIN KINASE"/>
    <property type="match status" value="1"/>
</dbReference>
<evidence type="ECO:0000256" key="5">
    <source>
        <dbReference type="ARBA" id="ARBA00022840"/>
    </source>
</evidence>
<dbReference type="FunFam" id="1.10.510.10:FF:000624">
    <property type="entry name" value="Mitogen-activated protein kinase"/>
    <property type="match status" value="1"/>
</dbReference>
<dbReference type="AlphaFoldDB" id="A0A061ISZ0"/>
<dbReference type="SUPFAM" id="SSF56112">
    <property type="entry name" value="Protein kinase-like (PK-like)"/>
    <property type="match status" value="1"/>
</dbReference>
<dbReference type="OrthoDB" id="5979581at2759"/>
<evidence type="ECO:0000259" key="7">
    <source>
        <dbReference type="PROSITE" id="PS50011"/>
    </source>
</evidence>
<evidence type="ECO:0000256" key="2">
    <source>
        <dbReference type="ARBA" id="ARBA00022679"/>
    </source>
</evidence>
<keyword evidence="3" id="KW-0547">Nucleotide-binding</keyword>
<dbReference type="GO" id="GO:0004674">
    <property type="term" value="F:protein serine/threonine kinase activity"/>
    <property type="evidence" value="ECO:0007669"/>
    <property type="project" value="UniProtKB-KW"/>
</dbReference>
<reference evidence="8 9" key="1">
    <citation type="submission" date="2013-07" db="EMBL/GenBank/DDBJ databases">
        <authorList>
            <person name="Stoco P.H."/>
            <person name="Wagner G."/>
            <person name="Gerber A."/>
            <person name="Zaha A."/>
            <person name="Thompson C."/>
            <person name="Bartholomeu D.C."/>
            <person name="Luckemeyer D.D."/>
            <person name="Bahia D."/>
            <person name="Loreto E."/>
            <person name="Prestes E.B."/>
            <person name="Lima F.M."/>
            <person name="Rodrigues-Luiz G."/>
            <person name="Vallejo G.A."/>
            <person name="Filho J.F."/>
            <person name="Monteiro K.M."/>
            <person name="Tyler K.M."/>
            <person name="de Almeida L.G."/>
            <person name="Ortiz M.F."/>
            <person name="Siervo M.A."/>
            <person name="de Moraes M.H."/>
            <person name="Cunha O.L."/>
            <person name="Mendonca-Neto R."/>
            <person name="Silva R."/>
            <person name="Teixeira S.M."/>
            <person name="Murta S.M."/>
            <person name="Sincero T.C."/>
            <person name="Mendes T.A."/>
            <person name="Urmenyi T.P."/>
            <person name="Silva V.G."/>
            <person name="da Rocha W.D."/>
            <person name="Andersson B."/>
            <person name="Romanha A.J."/>
            <person name="Steindel M."/>
            <person name="de Vasconcelos A.T."/>
            <person name="Grisard E.C."/>
        </authorList>
    </citation>
    <scope>NUCLEOTIDE SEQUENCE [LARGE SCALE GENOMIC DNA]</scope>
    <source>
        <strain evidence="8 9">SC58</strain>
    </source>
</reference>
<dbReference type="Pfam" id="PF00069">
    <property type="entry name" value="Pkinase"/>
    <property type="match status" value="1"/>
</dbReference>
<dbReference type="InterPro" id="IPR011009">
    <property type="entry name" value="Kinase-like_dom_sf"/>
</dbReference>
<keyword evidence="9" id="KW-1185">Reference proteome</keyword>
<dbReference type="PROSITE" id="PS00108">
    <property type="entry name" value="PROTEIN_KINASE_ST"/>
    <property type="match status" value="1"/>
</dbReference>
<dbReference type="VEuPathDB" id="TriTrypDB:TRSC58_06740"/>
<evidence type="ECO:0000256" key="6">
    <source>
        <dbReference type="SAM" id="MobiDB-lite"/>
    </source>
</evidence>
<dbReference type="Proteomes" id="UP000031737">
    <property type="component" value="Unassembled WGS sequence"/>
</dbReference>
<keyword evidence="4 8" id="KW-0418">Kinase</keyword>
<name>A0A061ISZ0_TRYRA</name>
<keyword evidence="2" id="KW-0808">Transferase</keyword>
<feature type="region of interest" description="Disordered" evidence="6">
    <location>
        <begin position="396"/>
        <end position="421"/>
    </location>
</feature>
<evidence type="ECO:0000313" key="8">
    <source>
        <dbReference type="EMBL" id="ESL05604.1"/>
    </source>
</evidence>
<evidence type="ECO:0000256" key="3">
    <source>
        <dbReference type="ARBA" id="ARBA00022741"/>
    </source>
</evidence>
<feature type="compositionally biased region" description="Basic and acidic residues" evidence="6">
    <location>
        <begin position="408"/>
        <end position="421"/>
    </location>
</feature>
<dbReference type="PROSITE" id="PS50011">
    <property type="entry name" value="PROTEIN_KINASE_DOM"/>
    <property type="match status" value="1"/>
</dbReference>
<protein>
    <submittedName>
        <fullName evidence="8">Protein kinase</fullName>
    </submittedName>
</protein>
<dbReference type="InterPro" id="IPR050117">
    <property type="entry name" value="MAPK"/>
</dbReference>
<keyword evidence="1" id="KW-0723">Serine/threonine-protein kinase</keyword>
<gene>
    <name evidence="8" type="ORF">TRSC58_06740</name>
</gene>
<dbReference type="SMART" id="SM00220">
    <property type="entry name" value="S_TKc"/>
    <property type="match status" value="1"/>
</dbReference>
<evidence type="ECO:0000256" key="1">
    <source>
        <dbReference type="ARBA" id="ARBA00022527"/>
    </source>
</evidence>
<keyword evidence="5" id="KW-0067">ATP-binding</keyword>
<dbReference type="GO" id="GO:0005524">
    <property type="term" value="F:ATP binding"/>
    <property type="evidence" value="ECO:0007669"/>
    <property type="project" value="UniProtKB-KW"/>
</dbReference>
<sequence>MSSPVWSVYEGEWGALRDDADDIPPELTLKGCGLRQKCLLQRGAQGAVYLGEDADGNVFAVKRIFTQRGECGIRGISEGSLREATLLTHIAEKSKTLDHEPSFGVIRLKGIVEAPFQELCLILERCTFDLSWMIFHKIKRAHSAADSISRPFTRCPILSKMHVIQYLMRGIIGILRFLHEECHIIHRDVKLGNLLVGEDGRVRLTDFGSARLMHEMAEEMSDVKSVEYTPTSLRTTVIYLAPECLLGERCYTAAVDVWAAGVVFAELLLQRHLFCSCSELEMLSEIWKLLGTPPDNLSSSTGEQSVTYAVRLEPTMARKFPKEIVFSEGLDLLKRMLELNPKRRITAAEALRHPFLSGPVVELHQEEARLLWQKKVEACIQEAAVQSGDGELYPFCMGDDGSDEGTDEKEKDDNYGDHGDSSHICMI</sequence>
<dbReference type="InterPro" id="IPR000719">
    <property type="entry name" value="Prot_kinase_dom"/>
</dbReference>